<dbReference type="Proteomes" id="UP000013827">
    <property type="component" value="Unassembled WGS sequence"/>
</dbReference>
<keyword evidence="3" id="KW-1185">Reference proteome</keyword>
<dbReference type="RefSeq" id="XP_005770295.1">
    <property type="nucleotide sequence ID" value="XM_005770238.1"/>
</dbReference>
<reference evidence="3" key="1">
    <citation type="journal article" date="2013" name="Nature">
        <title>Pan genome of the phytoplankton Emiliania underpins its global distribution.</title>
        <authorList>
            <person name="Read B.A."/>
            <person name="Kegel J."/>
            <person name="Klute M.J."/>
            <person name="Kuo A."/>
            <person name="Lefebvre S.C."/>
            <person name="Maumus F."/>
            <person name="Mayer C."/>
            <person name="Miller J."/>
            <person name="Monier A."/>
            <person name="Salamov A."/>
            <person name="Young J."/>
            <person name="Aguilar M."/>
            <person name="Claverie J.M."/>
            <person name="Frickenhaus S."/>
            <person name="Gonzalez K."/>
            <person name="Herman E.K."/>
            <person name="Lin Y.C."/>
            <person name="Napier J."/>
            <person name="Ogata H."/>
            <person name="Sarno A.F."/>
            <person name="Shmutz J."/>
            <person name="Schroeder D."/>
            <person name="de Vargas C."/>
            <person name="Verret F."/>
            <person name="von Dassow P."/>
            <person name="Valentin K."/>
            <person name="Van de Peer Y."/>
            <person name="Wheeler G."/>
            <person name="Dacks J.B."/>
            <person name="Delwiche C.F."/>
            <person name="Dyhrman S.T."/>
            <person name="Glockner G."/>
            <person name="John U."/>
            <person name="Richards T."/>
            <person name="Worden A.Z."/>
            <person name="Zhang X."/>
            <person name="Grigoriev I.V."/>
            <person name="Allen A.E."/>
            <person name="Bidle K."/>
            <person name="Borodovsky M."/>
            <person name="Bowler C."/>
            <person name="Brownlee C."/>
            <person name="Cock J.M."/>
            <person name="Elias M."/>
            <person name="Gladyshev V.N."/>
            <person name="Groth M."/>
            <person name="Guda C."/>
            <person name="Hadaegh A."/>
            <person name="Iglesias-Rodriguez M.D."/>
            <person name="Jenkins J."/>
            <person name="Jones B.M."/>
            <person name="Lawson T."/>
            <person name="Leese F."/>
            <person name="Lindquist E."/>
            <person name="Lobanov A."/>
            <person name="Lomsadze A."/>
            <person name="Malik S.B."/>
            <person name="Marsh M.E."/>
            <person name="Mackinder L."/>
            <person name="Mock T."/>
            <person name="Mueller-Roeber B."/>
            <person name="Pagarete A."/>
            <person name="Parker M."/>
            <person name="Probert I."/>
            <person name="Quesneville H."/>
            <person name="Raines C."/>
            <person name="Rensing S.A."/>
            <person name="Riano-Pachon D.M."/>
            <person name="Richier S."/>
            <person name="Rokitta S."/>
            <person name="Shiraiwa Y."/>
            <person name="Soanes D.M."/>
            <person name="van der Giezen M."/>
            <person name="Wahlund T.M."/>
            <person name="Williams B."/>
            <person name="Wilson W."/>
            <person name="Wolfe G."/>
            <person name="Wurch L.L."/>
        </authorList>
    </citation>
    <scope>NUCLEOTIDE SEQUENCE</scope>
</reference>
<dbReference type="AlphaFoldDB" id="A0A0D3J2Y1"/>
<dbReference type="PaxDb" id="2903-EOD17866"/>
<evidence type="ECO:0000313" key="3">
    <source>
        <dbReference type="Proteomes" id="UP000013827"/>
    </source>
</evidence>
<feature type="region of interest" description="Disordered" evidence="1">
    <location>
        <begin position="134"/>
        <end position="171"/>
    </location>
</feature>
<evidence type="ECO:0000256" key="1">
    <source>
        <dbReference type="SAM" id="MobiDB-lite"/>
    </source>
</evidence>
<sequence length="190" mass="20256">MRLDDSRPSGTCSAHVDVAHEQAGCIKWQLPADAWTKLARLSYQSCGSLFLLAEDAPERRTTGCTLEESRSRRDSGCCGPLKPPATTTPWSCMAQVAKAWRAVRRSASVAAHRTRPKGGCRSVTFSEWEASIGDEDDFSLLDGGENPEGEQEGQGSPSPSPQTNTIVVPLSQVSSACSQAQTAESAGEPC</sequence>
<dbReference type="GeneID" id="17263895"/>
<dbReference type="EnsemblProtists" id="EOD17866">
    <property type="protein sequence ID" value="EOD17866"/>
    <property type="gene ID" value="EMIHUDRAFT_436337"/>
</dbReference>
<accession>A0A0D3J2Y1</accession>
<proteinExistence type="predicted"/>
<feature type="compositionally biased region" description="Acidic residues" evidence="1">
    <location>
        <begin position="134"/>
        <end position="151"/>
    </location>
</feature>
<organism evidence="2 3">
    <name type="scientific">Emiliania huxleyi (strain CCMP1516)</name>
    <dbReference type="NCBI Taxonomy" id="280463"/>
    <lineage>
        <taxon>Eukaryota</taxon>
        <taxon>Haptista</taxon>
        <taxon>Haptophyta</taxon>
        <taxon>Prymnesiophyceae</taxon>
        <taxon>Isochrysidales</taxon>
        <taxon>Noelaerhabdaceae</taxon>
        <taxon>Emiliania</taxon>
    </lineage>
</organism>
<evidence type="ECO:0000313" key="2">
    <source>
        <dbReference type="EnsemblProtists" id="EOD17866"/>
    </source>
</evidence>
<dbReference type="KEGG" id="ehx:EMIHUDRAFT_436337"/>
<name>A0A0D3J2Y1_EMIH1</name>
<protein>
    <submittedName>
        <fullName evidence="2">Uncharacterized protein</fullName>
    </submittedName>
</protein>
<reference evidence="2" key="2">
    <citation type="submission" date="2024-10" db="UniProtKB">
        <authorList>
            <consortium name="EnsemblProtists"/>
        </authorList>
    </citation>
    <scope>IDENTIFICATION</scope>
</reference>
<dbReference type="HOGENOM" id="CLU_1430457_0_0_1"/>